<comment type="caution">
    <text evidence="2">The sequence shown here is derived from an EMBL/GenBank/DDBJ whole genome shotgun (WGS) entry which is preliminary data.</text>
</comment>
<evidence type="ECO:0000256" key="1">
    <source>
        <dbReference type="SAM" id="SignalP"/>
    </source>
</evidence>
<dbReference type="RefSeq" id="WP_196194250.1">
    <property type="nucleotide sequence ID" value="NZ_JADPRT010000005.1"/>
</dbReference>
<gene>
    <name evidence="2" type="ORF">I2501_13700</name>
</gene>
<dbReference type="Proteomes" id="UP000657385">
    <property type="component" value="Unassembled WGS sequence"/>
</dbReference>
<proteinExistence type="predicted"/>
<dbReference type="EMBL" id="JADPRT010000005">
    <property type="protein sequence ID" value="MBF9069074.1"/>
    <property type="molecule type" value="Genomic_DNA"/>
</dbReference>
<reference evidence="2" key="1">
    <citation type="submission" date="2020-11" db="EMBL/GenBank/DDBJ databases">
        <title>Isolation and identification of active actinomycetes.</title>
        <authorList>
            <person name="Yu B."/>
        </authorList>
    </citation>
    <scope>NUCLEOTIDE SEQUENCE</scope>
    <source>
        <strain evidence="2">NEAU-YB345</strain>
    </source>
</reference>
<sequence length="138" mass="14645">MSKLVRYIAPIVLAAGTVLTTGASAHAAVNSWCTSTKNACGVAETMGSGACASELVRNGNFVYGVYGNVNTGYGCIFWIERNVNNTGWYDESGQLNIANNAPQYTTGNYWDGAGYQAELCFQFDWGSSVGAAHCTEAM</sequence>
<keyword evidence="3" id="KW-1185">Reference proteome</keyword>
<evidence type="ECO:0000313" key="3">
    <source>
        <dbReference type="Proteomes" id="UP000657385"/>
    </source>
</evidence>
<keyword evidence="1" id="KW-0732">Signal</keyword>
<evidence type="ECO:0008006" key="4">
    <source>
        <dbReference type="Google" id="ProtNLM"/>
    </source>
</evidence>
<dbReference type="AlphaFoldDB" id="A0A931B0Y3"/>
<organism evidence="2 3">
    <name type="scientific">Streptacidiphilus fuscans</name>
    <dbReference type="NCBI Taxonomy" id="2789292"/>
    <lineage>
        <taxon>Bacteria</taxon>
        <taxon>Bacillati</taxon>
        <taxon>Actinomycetota</taxon>
        <taxon>Actinomycetes</taxon>
        <taxon>Kitasatosporales</taxon>
        <taxon>Streptomycetaceae</taxon>
        <taxon>Streptacidiphilus</taxon>
    </lineage>
</organism>
<feature type="signal peptide" evidence="1">
    <location>
        <begin position="1"/>
        <end position="27"/>
    </location>
</feature>
<feature type="chain" id="PRO_5037635665" description="Secreted protein" evidence="1">
    <location>
        <begin position="28"/>
        <end position="138"/>
    </location>
</feature>
<evidence type="ECO:0000313" key="2">
    <source>
        <dbReference type="EMBL" id="MBF9069074.1"/>
    </source>
</evidence>
<name>A0A931B0Y3_9ACTN</name>
<protein>
    <recommendedName>
        <fullName evidence="4">Secreted protein</fullName>
    </recommendedName>
</protein>
<accession>A0A931B0Y3</accession>